<dbReference type="InterPro" id="IPR048304">
    <property type="entry name" value="UbiD_Rift_dom"/>
</dbReference>
<name>A0A075WC13_ARCFL</name>
<dbReference type="Gene3D" id="3.40.1670.10">
    <property type="entry name" value="UbiD C-terminal domain-like"/>
    <property type="match status" value="1"/>
</dbReference>
<dbReference type="Pfam" id="PF20695">
    <property type="entry name" value="UbiD_N"/>
    <property type="match status" value="1"/>
</dbReference>
<feature type="domain" description="3-octaprenyl-4-hydroxybenzoate carboxy-lyase-like C-terminal" evidence="4">
    <location>
        <begin position="319"/>
        <end position="442"/>
    </location>
</feature>
<evidence type="ECO:0000259" key="3">
    <source>
        <dbReference type="Pfam" id="PF20695"/>
    </source>
</evidence>
<organism evidence="5 6">
    <name type="scientific">Archaeoglobus fulgidus DSM 8774</name>
    <dbReference type="NCBI Taxonomy" id="1344584"/>
    <lineage>
        <taxon>Archaea</taxon>
        <taxon>Methanobacteriati</taxon>
        <taxon>Methanobacteriota</taxon>
        <taxon>Archaeoglobi</taxon>
        <taxon>Archaeoglobales</taxon>
        <taxon>Archaeoglobaceae</taxon>
        <taxon>Archaeoglobus</taxon>
    </lineage>
</organism>
<dbReference type="GeneID" id="24793743"/>
<dbReference type="SUPFAM" id="SSF143968">
    <property type="entry name" value="UbiD C-terminal domain-like"/>
    <property type="match status" value="1"/>
</dbReference>
<dbReference type="InterPro" id="IPR022390">
    <property type="entry name" value="HBDC"/>
</dbReference>
<feature type="domain" description="3-octaprenyl-4-hydroxybenzoate carboxy-lyase-like N-terminal" evidence="3">
    <location>
        <begin position="11"/>
        <end position="86"/>
    </location>
</feature>
<reference evidence="5 6" key="1">
    <citation type="submission" date="2013-07" db="EMBL/GenBank/DDBJ databases">
        <title>Genome of Archaeoglobus fulgidus.</title>
        <authorList>
            <person name="Fiebig A."/>
            <person name="Birkeland N.-K."/>
        </authorList>
    </citation>
    <scope>NUCLEOTIDE SEQUENCE [LARGE SCALE GENOMIC DNA]</scope>
    <source>
        <strain evidence="5 6">DSM 8774</strain>
    </source>
</reference>
<dbReference type="NCBIfam" id="TIGR03701">
    <property type="entry name" value="mena_SCO4490"/>
    <property type="match status" value="1"/>
</dbReference>
<evidence type="ECO:0000313" key="5">
    <source>
        <dbReference type="EMBL" id="AIG97027.1"/>
    </source>
</evidence>
<dbReference type="InterPro" id="IPR002830">
    <property type="entry name" value="UbiD"/>
</dbReference>
<dbReference type="InterPro" id="IPR049381">
    <property type="entry name" value="UbiD-like_C"/>
</dbReference>
<dbReference type="Proteomes" id="UP000028501">
    <property type="component" value="Chromosome"/>
</dbReference>
<sequence length="481" mass="54267">MAYEDLREFIGRLEDEGELARVKHEVSPILEMSEVADRTVKAGGKALLFERPKGYDIPVFMNAFGTERRMKLALEVERLEEIGERLLSALEFRPSSFMDALKGVGMLKDFMSFIPKKTGKAPCKEVVAESLDKFPILKCWPKDAGRFITFPVVITKDPETGEMNAGMYRMQVFDGKTTGMHWQIHKHGAEHFRKMAEKGGGKIEVAVAIGVDPATLYAATAPLPSGISEFMFAGFIRKERLKVTECETVDLLVPANAEIILEGYVRVDEMRVEGPFGDHTGYYTPPEPYPVFHITHITHRENPIYHATVVGKPPMEDAWLGKATERIFLPILRMMHPEIVDINLPVEGAFHNLAIVSIKKRYPGQAKKVMYAIWGTGMLSLTKIVVVVDDDVNVHDMREVVWAVTSRFDPARDVVILPPSPTDSLDHSAYIPNLAGKLGIDATKKWRDEGYEREWPDVVEMDAETKRKVDAIWNEIRNMVL</sequence>
<protein>
    <submittedName>
        <fullName evidence="5">Menaquinone biosynthesis decarboxylase family</fullName>
        <ecNumber evidence="5">4.1.1.-</ecNumber>
    </submittedName>
</protein>
<dbReference type="KEGG" id="afg:AFULGI_00001950"/>
<accession>A0A075WC13</accession>
<feature type="domain" description="3-octaprenyl-4-hydroxybenzoate carboxy-lyase-like Rift-related" evidence="2">
    <location>
        <begin position="118"/>
        <end position="313"/>
    </location>
</feature>
<dbReference type="SUPFAM" id="SSF50475">
    <property type="entry name" value="FMN-binding split barrel"/>
    <property type="match status" value="1"/>
</dbReference>
<comment type="similarity">
    <text evidence="1">Belongs to the UbiD family.</text>
</comment>
<proteinExistence type="inferred from homology"/>
<dbReference type="GO" id="GO:0005829">
    <property type="term" value="C:cytosol"/>
    <property type="evidence" value="ECO:0007669"/>
    <property type="project" value="TreeGrafter"/>
</dbReference>
<evidence type="ECO:0000259" key="2">
    <source>
        <dbReference type="Pfam" id="PF01977"/>
    </source>
</evidence>
<dbReference type="GO" id="GO:0006744">
    <property type="term" value="P:ubiquinone biosynthetic process"/>
    <property type="evidence" value="ECO:0007669"/>
    <property type="project" value="TreeGrafter"/>
</dbReference>
<gene>
    <name evidence="5" type="ORF">AFULGI_00001950</name>
</gene>
<dbReference type="FunFam" id="3.40.1670.10:FF:000002">
    <property type="entry name" value="Menaquinone biosynthesis decarboxylase"/>
    <property type="match status" value="1"/>
</dbReference>
<dbReference type="InterPro" id="IPR049383">
    <property type="entry name" value="UbiD-like_N"/>
</dbReference>
<dbReference type="Pfam" id="PF20696">
    <property type="entry name" value="UbiD_C"/>
    <property type="match status" value="1"/>
</dbReference>
<dbReference type="AlphaFoldDB" id="A0A075WC13"/>
<dbReference type="EC" id="4.1.1.-" evidence="5"/>
<dbReference type="PANTHER" id="PTHR30108">
    <property type="entry name" value="3-OCTAPRENYL-4-HYDROXYBENZOATE CARBOXY-LYASE-RELATED"/>
    <property type="match status" value="1"/>
</dbReference>
<dbReference type="RefSeq" id="WP_048094852.1">
    <property type="nucleotide sequence ID" value="NZ_CP006577.1"/>
</dbReference>
<dbReference type="Gene3D" id="1.20.5.570">
    <property type="entry name" value="Single helix bin"/>
    <property type="match status" value="1"/>
</dbReference>
<keyword evidence="5" id="KW-0456">Lyase</keyword>
<evidence type="ECO:0000259" key="4">
    <source>
        <dbReference type="Pfam" id="PF20696"/>
    </source>
</evidence>
<dbReference type="GO" id="GO:0008694">
    <property type="term" value="F:4-hydroxy-3-polyprenylbenzoate decarboxylase activity"/>
    <property type="evidence" value="ECO:0007669"/>
    <property type="project" value="TreeGrafter"/>
</dbReference>
<dbReference type="PANTHER" id="PTHR30108:SF17">
    <property type="entry name" value="FERULIC ACID DECARBOXYLASE 1"/>
    <property type="match status" value="1"/>
</dbReference>
<dbReference type="HOGENOM" id="CLU_023348_4_1_2"/>
<evidence type="ECO:0000256" key="1">
    <source>
        <dbReference type="ARBA" id="ARBA00010021"/>
    </source>
</evidence>
<dbReference type="EMBL" id="CP006577">
    <property type="protein sequence ID" value="AIG97027.1"/>
    <property type="molecule type" value="Genomic_DNA"/>
</dbReference>
<dbReference type="Pfam" id="PF01977">
    <property type="entry name" value="UbiD"/>
    <property type="match status" value="1"/>
</dbReference>
<evidence type="ECO:0000313" key="6">
    <source>
        <dbReference type="Proteomes" id="UP000028501"/>
    </source>
</evidence>
<dbReference type="NCBIfam" id="TIGR00148">
    <property type="entry name" value="UbiD family decarboxylase"/>
    <property type="match status" value="1"/>
</dbReference>